<comment type="subcellular location">
    <subcellularLocation>
        <location evidence="1">Membrane</location>
        <topology evidence="1">Multi-pass membrane protein</topology>
    </subcellularLocation>
</comment>
<keyword evidence="6 10" id="KW-1133">Transmembrane helix</keyword>
<evidence type="ECO:0000256" key="7">
    <source>
        <dbReference type="ARBA" id="ARBA00023027"/>
    </source>
</evidence>
<dbReference type="EMBL" id="MK775558">
    <property type="protein sequence ID" value="QPD06661.1"/>
    <property type="molecule type" value="Genomic_DNA"/>
</dbReference>
<gene>
    <name evidence="11" type="primary">ND4L</name>
</gene>
<dbReference type="CTD" id="4539"/>
<accession>A0A7S8FIL9</accession>
<keyword evidence="11" id="KW-0496">Mitochondrion</keyword>
<evidence type="ECO:0000313" key="11">
    <source>
        <dbReference type="EMBL" id="QPD06661.1"/>
    </source>
</evidence>
<dbReference type="EMBL" id="MK775557">
    <property type="protein sequence ID" value="QPD06648.1"/>
    <property type="molecule type" value="Genomic_DNA"/>
</dbReference>
<dbReference type="GeneID" id="63651052"/>
<keyword evidence="7" id="KW-0520">NAD</keyword>
<evidence type="ECO:0000256" key="5">
    <source>
        <dbReference type="ARBA" id="ARBA00022967"/>
    </source>
</evidence>
<organism evidence="11">
    <name type="scientific">Perna canaliculus</name>
    <name type="common">Green-lipped mussel</name>
    <dbReference type="NCBI Taxonomy" id="38949"/>
    <lineage>
        <taxon>Eukaryota</taxon>
        <taxon>Metazoa</taxon>
        <taxon>Spiralia</taxon>
        <taxon>Lophotrochozoa</taxon>
        <taxon>Mollusca</taxon>
        <taxon>Bivalvia</taxon>
        <taxon>Autobranchia</taxon>
        <taxon>Pteriomorphia</taxon>
        <taxon>Mytilida</taxon>
        <taxon>Mytiloidea</taxon>
        <taxon>Mytilidae</taxon>
        <taxon>Mytilinae</taxon>
        <taxon>Perna</taxon>
    </lineage>
</organism>
<evidence type="ECO:0000256" key="2">
    <source>
        <dbReference type="ARBA" id="ARBA00010519"/>
    </source>
</evidence>
<dbReference type="Pfam" id="PF00420">
    <property type="entry name" value="Oxidored_q2"/>
    <property type="match status" value="1"/>
</dbReference>
<evidence type="ECO:0000256" key="6">
    <source>
        <dbReference type="ARBA" id="ARBA00022989"/>
    </source>
</evidence>
<dbReference type="GO" id="GO:0016020">
    <property type="term" value="C:membrane"/>
    <property type="evidence" value="ECO:0007669"/>
    <property type="project" value="UniProtKB-SubCell"/>
</dbReference>
<feature type="transmembrane region" description="Helical" evidence="10">
    <location>
        <begin position="28"/>
        <end position="47"/>
    </location>
</feature>
<dbReference type="AlphaFoldDB" id="A0A7S8FIL9"/>
<proteinExistence type="inferred from homology"/>
<sequence>MSIFFMVLFFGGLLVVLTKKNHLISVFIGMEFMMLGILYCCSSLMFYNISMIFLVMCLGVCEASVCLALLVMMVRLSGNDLISSLSLY</sequence>
<keyword evidence="5" id="KW-1278">Translocase</keyword>
<evidence type="ECO:0000256" key="9">
    <source>
        <dbReference type="ARBA" id="ARBA00031586"/>
    </source>
</evidence>
<evidence type="ECO:0000256" key="1">
    <source>
        <dbReference type="ARBA" id="ARBA00004141"/>
    </source>
</evidence>
<geneLocation type="mitochondrion" evidence="11"/>
<reference evidence="11" key="1">
    <citation type="submission" date="2019-04" db="EMBL/GenBank/DDBJ databases">
        <title>No evidence of doubly uniparental inheritance in the Greenshell mussel Perna canaliculus from the complete mitochondrial sequence.</title>
        <authorList>
            <person name="Guo Z."/>
            <person name="Hou X."/>
        </authorList>
    </citation>
    <scope>NUCLEOTIDE SEQUENCE</scope>
    <source>
        <tissue evidence="11">Gonad</tissue>
    </source>
</reference>
<dbReference type="InterPro" id="IPR039428">
    <property type="entry name" value="NUOK/Mnh_C1-like"/>
</dbReference>
<feature type="transmembrane region" description="Helical" evidence="10">
    <location>
        <begin position="52"/>
        <end position="74"/>
    </location>
</feature>
<keyword evidence="4 10" id="KW-0812">Transmembrane</keyword>
<evidence type="ECO:0000256" key="10">
    <source>
        <dbReference type="SAM" id="Phobius"/>
    </source>
</evidence>
<evidence type="ECO:0000256" key="8">
    <source>
        <dbReference type="ARBA" id="ARBA00023136"/>
    </source>
</evidence>
<evidence type="ECO:0000256" key="4">
    <source>
        <dbReference type="ARBA" id="ARBA00022692"/>
    </source>
</evidence>
<name>A0A7S8FIL9_PERCI</name>
<dbReference type="RefSeq" id="YP_010043366.1">
    <property type="nucleotide sequence ID" value="NC_054242.1"/>
</dbReference>
<keyword evidence="8 10" id="KW-0472">Membrane</keyword>
<protein>
    <recommendedName>
        <fullName evidence="3">NADH-ubiquinone oxidoreductase chain 4L</fullName>
    </recommendedName>
    <alternativeName>
        <fullName evidence="9">NADH dehydrogenase subunit 4L</fullName>
    </alternativeName>
</protein>
<evidence type="ECO:0000256" key="3">
    <source>
        <dbReference type="ARBA" id="ARBA00016612"/>
    </source>
</evidence>
<comment type="similarity">
    <text evidence="2">Belongs to the complex I subunit 4L family.</text>
</comment>
<dbReference type="Gene3D" id="1.10.287.3510">
    <property type="match status" value="1"/>
</dbReference>